<gene>
    <name evidence="3" type="ORF">EDC65_4765</name>
</gene>
<evidence type="ECO:0000313" key="3">
    <source>
        <dbReference type="EMBL" id="ROP83232.1"/>
    </source>
</evidence>
<dbReference type="EMBL" id="RJKX01000017">
    <property type="protein sequence ID" value="ROP83232.1"/>
    <property type="molecule type" value="Genomic_DNA"/>
</dbReference>
<proteinExistence type="predicted"/>
<feature type="chain" id="PRO_5018029932" evidence="1">
    <location>
        <begin position="23"/>
        <end position="145"/>
    </location>
</feature>
<feature type="domain" description="PRC-barrel" evidence="2">
    <location>
        <begin position="63"/>
        <end position="128"/>
    </location>
</feature>
<comment type="caution">
    <text evidence="3">The sequence shown here is derived from an EMBL/GenBank/DDBJ whole genome shotgun (WGS) entry which is preliminary data.</text>
</comment>
<feature type="signal peptide" evidence="1">
    <location>
        <begin position="1"/>
        <end position="22"/>
    </location>
</feature>
<evidence type="ECO:0000313" key="4">
    <source>
        <dbReference type="Proteomes" id="UP000278222"/>
    </source>
</evidence>
<keyword evidence="4" id="KW-1185">Reference proteome</keyword>
<name>A0A3N1KUT0_9PROT</name>
<dbReference type="SUPFAM" id="SSF50346">
    <property type="entry name" value="PRC-barrel domain"/>
    <property type="match status" value="1"/>
</dbReference>
<dbReference type="OrthoDB" id="8021018at2"/>
<dbReference type="InterPro" id="IPR011033">
    <property type="entry name" value="PRC_barrel-like_sf"/>
</dbReference>
<dbReference type="Pfam" id="PF05239">
    <property type="entry name" value="PRC"/>
    <property type="match status" value="1"/>
</dbReference>
<dbReference type="Gene3D" id="2.30.30.240">
    <property type="entry name" value="PRC-barrel domain"/>
    <property type="match status" value="1"/>
</dbReference>
<evidence type="ECO:0000259" key="2">
    <source>
        <dbReference type="Pfam" id="PF05239"/>
    </source>
</evidence>
<keyword evidence="1" id="KW-0732">Signal</keyword>
<protein>
    <submittedName>
        <fullName evidence="3">PRC-barrel domain protein</fullName>
    </submittedName>
</protein>
<dbReference type="Proteomes" id="UP000278222">
    <property type="component" value="Unassembled WGS sequence"/>
</dbReference>
<dbReference type="InterPro" id="IPR027275">
    <property type="entry name" value="PRC-brl_dom"/>
</dbReference>
<organism evidence="3 4">
    <name type="scientific">Stella humosa</name>
    <dbReference type="NCBI Taxonomy" id="94"/>
    <lineage>
        <taxon>Bacteria</taxon>
        <taxon>Pseudomonadati</taxon>
        <taxon>Pseudomonadota</taxon>
        <taxon>Alphaproteobacteria</taxon>
        <taxon>Rhodospirillales</taxon>
        <taxon>Stellaceae</taxon>
        <taxon>Stella</taxon>
    </lineage>
</organism>
<accession>A0A3N1KUT0</accession>
<dbReference type="PANTHER" id="PTHR36505">
    <property type="entry name" value="BLR1072 PROTEIN"/>
    <property type="match status" value="1"/>
</dbReference>
<sequence length="145" mass="15218">MRSSMIAILATIGAIAAAPTIAQTTMPAPTTDRPAVVTPAPMVAPADRAPVARKDDGNPVTGMRVSKIIGTKVKNSAGENVGSIEDLVVREKDQVVMAVLSVGGFLGIGDRKVAVPWNELSFGADRTVTYNVTKEQLQSQPEYQG</sequence>
<dbReference type="RefSeq" id="WP_123694300.1">
    <property type="nucleotide sequence ID" value="NZ_AP019700.1"/>
</dbReference>
<evidence type="ECO:0000256" key="1">
    <source>
        <dbReference type="SAM" id="SignalP"/>
    </source>
</evidence>
<dbReference type="PANTHER" id="PTHR36505:SF1">
    <property type="entry name" value="BLR1072 PROTEIN"/>
    <property type="match status" value="1"/>
</dbReference>
<reference evidence="3 4" key="1">
    <citation type="submission" date="2018-11" db="EMBL/GenBank/DDBJ databases">
        <title>Genomic Encyclopedia of Type Strains, Phase IV (KMG-IV): sequencing the most valuable type-strain genomes for metagenomic binning, comparative biology and taxonomic classification.</title>
        <authorList>
            <person name="Goeker M."/>
        </authorList>
    </citation>
    <scope>NUCLEOTIDE SEQUENCE [LARGE SCALE GENOMIC DNA]</scope>
    <source>
        <strain evidence="3 4">DSM 5900</strain>
    </source>
</reference>
<dbReference type="AlphaFoldDB" id="A0A3N1KUT0"/>